<evidence type="ECO:0000259" key="2">
    <source>
        <dbReference type="Pfam" id="PF01855"/>
    </source>
</evidence>
<evidence type="ECO:0000256" key="1">
    <source>
        <dbReference type="ARBA" id="ARBA00023002"/>
    </source>
</evidence>
<evidence type="ECO:0000313" key="4">
    <source>
        <dbReference type="EMBL" id="SHE36572.1"/>
    </source>
</evidence>
<dbReference type="RefSeq" id="WP_072848463.1">
    <property type="nucleotide sequence ID" value="NZ_FQVI01000001.1"/>
</dbReference>
<dbReference type="Gene3D" id="3.40.50.970">
    <property type="match status" value="1"/>
</dbReference>
<dbReference type="OrthoDB" id="9794954at2"/>
<protein>
    <submittedName>
        <fullName evidence="4">2-oxoglutarate ferredoxin oxidoreductase subunit alpha</fullName>
    </submittedName>
</protein>
<dbReference type="InterPro" id="IPR033412">
    <property type="entry name" value="PFOR_II"/>
</dbReference>
<gene>
    <name evidence="4" type="ORF">SAMN02745158_00299</name>
</gene>
<keyword evidence="1" id="KW-0560">Oxidoreductase</keyword>
<evidence type="ECO:0000313" key="5">
    <source>
        <dbReference type="Proteomes" id="UP000184245"/>
    </source>
</evidence>
<proteinExistence type="predicted"/>
<dbReference type="InterPro" id="IPR029061">
    <property type="entry name" value="THDP-binding"/>
</dbReference>
<dbReference type="InterPro" id="IPR052368">
    <property type="entry name" value="2-oxoacid_oxidoreductase"/>
</dbReference>
<dbReference type="STRING" id="1122155.SAMN02745158_00299"/>
<dbReference type="Pfam" id="PF01855">
    <property type="entry name" value="POR_N"/>
    <property type="match status" value="1"/>
</dbReference>
<dbReference type="InterPro" id="IPR009014">
    <property type="entry name" value="Transketo_C/PFOR_II"/>
</dbReference>
<dbReference type="GO" id="GO:0016491">
    <property type="term" value="F:oxidoreductase activity"/>
    <property type="evidence" value="ECO:0007669"/>
    <property type="project" value="UniProtKB-KW"/>
</dbReference>
<dbReference type="PANTHER" id="PTHR43088:SF1">
    <property type="entry name" value="SUBUNIT OF PYRUVATE:FLAVODOXIN OXIDOREDUCTASE"/>
    <property type="match status" value="1"/>
</dbReference>
<reference evidence="4 5" key="1">
    <citation type="submission" date="2016-11" db="EMBL/GenBank/DDBJ databases">
        <authorList>
            <person name="Jaros S."/>
            <person name="Januszkiewicz K."/>
            <person name="Wedrychowicz H."/>
        </authorList>
    </citation>
    <scope>NUCLEOTIDE SEQUENCE [LARGE SCALE GENOMIC DNA]</scope>
    <source>
        <strain evidence="4 5">DSM 17459</strain>
    </source>
</reference>
<dbReference type="Pfam" id="PF17147">
    <property type="entry name" value="PFOR_II"/>
    <property type="match status" value="1"/>
</dbReference>
<accession>A0A1M4SWJ1</accession>
<dbReference type="SUPFAM" id="SSF52518">
    <property type="entry name" value="Thiamin diphosphate-binding fold (THDP-binding)"/>
    <property type="match status" value="1"/>
</dbReference>
<dbReference type="SUPFAM" id="SSF52922">
    <property type="entry name" value="TK C-terminal domain-like"/>
    <property type="match status" value="1"/>
</dbReference>
<feature type="domain" description="Pyruvate:ferredoxin oxidoreductase core" evidence="3">
    <location>
        <begin position="241"/>
        <end position="334"/>
    </location>
</feature>
<dbReference type="EMBL" id="FQVI01000001">
    <property type="protein sequence ID" value="SHE36572.1"/>
    <property type="molecule type" value="Genomic_DNA"/>
</dbReference>
<organism evidence="4 5">
    <name type="scientific">Lactonifactor longoviformis DSM 17459</name>
    <dbReference type="NCBI Taxonomy" id="1122155"/>
    <lineage>
        <taxon>Bacteria</taxon>
        <taxon>Bacillati</taxon>
        <taxon>Bacillota</taxon>
        <taxon>Clostridia</taxon>
        <taxon>Eubacteriales</taxon>
        <taxon>Clostridiaceae</taxon>
        <taxon>Lactonifactor</taxon>
    </lineage>
</organism>
<sequence>MAKELMKGNVAVAEAALRGGMDFFAGYPITPSTETLEYLSYRMDEIGRKGRFIQAENEISAINMVMGASSAGARAMTASSGPGISLKAEGFSYAARYSLPYVCLNVQRWGNGLGSLDSGQADYFRDVKGSGQGDYHRIVYAPADIQELIDSAYEAWEAAERYRIGVCIFSEAFLGQMMEAVEMPDFKKRKEPLDWGIDGTGTKGLKYLPGSGPHISAFNAEKYAKVEAEMQRWESIQTEDAEYIFVAFGLPSRVCKDAVTRLRAEGDKAGIIRPKLIWPYPWKAFEEVKAVNPHVKGFISIETNDLGQMVEDVALAAKRAGLDVPVYCYAHGPGTPGVRRVMEKYQAVTSGEEKERF</sequence>
<dbReference type="AlphaFoldDB" id="A0A1M4SWJ1"/>
<name>A0A1M4SWJ1_9CLOT</name>
<dbReference type="InterPro" id="IPR002880">
    <property type="entry name" value="Pyrv_Fd/Flavodoxin_OxRdtase_N"/>
</dbReference>
<feature type="domain" description="Pyruvate flavodoxin/ferredoxin oxidoreductase pyrimidine binding" evidence="2">
    <location>
        <begin position="14"/>
        <end position="187"/>
    </location>
</feature>
<dbReference type="Proteomes" id="UP000184245">
    <property type="component" value="Unassembled WGS sequence"/>
</dbReference>
<keyword evidence="5" id="KW-1185">Reference proteome</keyword>
<dbReference type="Gene3D" id="3.40.50.920">
    <property type="match status" value="1"/>
</dbReference>
<evidence type="ECO:0000259" key="3">
    <source>
        <dbReference type="Pfam" id="PF17147"/>
    </source>
</evidence>
<dbReference type="CDD" id="cd07034">
    <property type="entry name" value="TPP_PYR_PFOR_IOR-alpha_like"/>
    <property type="match status" value="1"/>
</dbReference>
<dbReference type="PANTHER" id="PTHR43088">
    <property type="entry name" value="SUBUNIT OF PYRUVATE:FLAVODOXIN OXIDOREDUCTASE-RELATED"/>
    <property type="match status" value="1"/>
</dbReference>